<dbReference type="AlphaFoldDB" id="A0AAV4R768"/>
<evidence type="ECO:0008006" key="3">
    <source>
        <dbReference type="Google" id="ProtNLM"/>
    </source>
</evidence>
<protein>
    <recommendedName>
        <fullName evidence="3">Secreted protein</fullName>
    </recommendedName>
</protein>
<organism evidence="1 2">
    <name type="scientific">Caerostris extrusa</name>
    <name type="common">Bark spider</name>
    <name type="synonym">Caerostris bankana</name>
    <dbReference type="NCBI Taxonomy" id="172846"/>
    <lineage>
        <taxon>Eukaryota</taxon>
        <taxon>Metazoa</taxon>
        <taxon>Ecdysozoa</taxon>
        <taxon>Arthropoda</taxon>
        <taxon>Chelicerata</taxon>
        <taxon>Arachnida</taxon>
        <taxon>Araneae</taxon>
        <taxon>Araneomorphae</taxon>
        <taxon>Entelegynae</taxon>
        <taxon>Araneoidea</taxon>
        <taxon>Araneidae</taxon>
        <taxon>Caerostris</taxon>
    </lineage>
</organism>
<dbReference type="Proteomes" id="UP001054945">
    <property type="component" value="Unassembled WGS sequence"/>
</dbReference>
<gene>
    <name evidence="1" type="ORF">CEXT_403331</name>
</gene>
<reference evidence="1 2" key="1">
    <citation type="submission" date="2021-06" db="EMBL/GenBank/DDBJ databases">
        <title>Caerostris extrusa draft genome.</title>
        <authorList>
            <person name="Kono N."/>
            <person name="Arakawa K."/>
        </authorList>
    </citation>
    <scope>NUCLEOTIDE SEQUENCE [LARGE SCALE GENOMIC DNA]</scope>
</reference>
<evidence type="ECO:0000313" key="2">
    <source>
        <dbReference type="Proteomes" id="UP001054945"/>
    </source>
</evidence>
<comment type="caution">
    <text evidence="1">The sequence shown here is derived from an EMBL/GenBank/DDBJ whole genome shotgun (WGS) entry which is preliminary data.</text>
</comment>
<keyword evidence="2" id="KW-1185">Reference proteome</keyword>
<evidence type="ECO:0000313" key="1">
    <source>
        <dbReference type="EMBL" id="GIY16464.1"/>
    </source>
</evidence>
<accession>A0AAV4R768</accession>
<name>A0AAV4R768_CAEEX</name>
<sequence>MLWSLVFALPTDKAHSFRELKRECCSSNPIPGRHQVRASEKLKNICSCCWCFTFSSSSITTKNGSYSVFQGQLSSILYGPDAAKRILAE</sequence>
<proteinExistence type="predicted"/>
<dbReference type="EMBL" id="BPLR01007381">
    <property type="protein sequence ID" value="GIY16464.1"/>
    <property type="molecule type" value="Genomic_DNA"/>
</dbReference>